<dbReference type="Pfam" id="PF00528">
    <property type="entry name" value="BPD_transp_1"/>
    <property type="match status" value="1"/>
</dbReference>
<dbReference type="PROSITE" id="PS50928">
    <property type="entry name" value="ABC_TM1"/>
    <property type="match status" value="2"/>
</dbReference>
<evidence type="ECO:0000256" key="3">
    <source>
        <dbReference type="ARBA" id="ARBA00022692"/>
    </source>
</evidence>
<protein>
    <submittedName>
        <fullName evidence="8">ABC transporter permease subunit</fullName>
    </submittedName>
</protein>
<evidence type="ECO:0000313" key="9">
    <source>
        <dbReference type="Proteomes" id="UP000831787"/>
    </source>
</evidence>
<keyword evidence="2 6" id="KW-0813">Transport</keyword>
<dbReference type="Gene3D" id="1.10.3720.10">
    <property type="entry name" value="MetI-like"/>
    <property type="match status" value="2"/>
</dbReference>
<feature type="domain" description="ABC transmembrane type-1" evidence="7">
    <location>
        <begin position="74"/>
        <end position="271"/>
    </location>
</feature>
<evidence type="ECO:0000256" key="6">
    <source>
        <dbReference type="RuleBase" id="RU363032"/>
    </source>
</evidence>
<dbReference type="PANTHER" id="PTHR43839">
    <property type="entry name" value="OPPC IN A BINDING PROTEIN-DEPENDENT TRANSPORT SYSTEM"/>
    <property type="match status" value="1"/>
</dbReference>
<evidence type="ECO:0000256" key="1">
    <source>
        <dbReference type="ARBA" id="ARBA00004141"/>
    </source>
</evidence>
<feature type="domain" description="ABC transmembrane type-1" evidence="7">
    <location>
        <begin position="396"/>
        <end position="610"/>
    </location>
</feature>
<feature type="transmembrane region" description="Helical" evidence="6">
    <location>
        <begin position="473"/>
        <end position="491"/>
    </location>
</feature>
<feature type="transmembrane region" description="Helical" evidence="6">
    <location>
        <begin position="327"/>
        <end position="347"/>
    </location>
</feature>
<dbReference type="Proteomes" id="UP000831787">
    <property type="component" value="Chromosome"/>
</dbReference>
<evidence type="ECO:0000256" key="5">
    <source>
        <dbReference type="ARBA" id="ARBA00023136"/>
    </source>
</evidence>
<accession>A0ABY4EII0</accession>
<dbReference type="EMBL" id="CP095073">
    <property type="protein sequence ID" value="UOQ44235.1"/>
    <property type="molecule type" value="Genomic_DNA"/>
</dbReference>
<feature type="transmembrane region" description="Helical" evidence="6">
    <location>
        <begin position="436"/>
        <end position="453"/>
    </location>
</feature>
<sequence length="657" mass="75675">MKAIRVLLYYFIGLFGIIGVSIIPKVMEEHGFISPVEFSQAYFHFLISLPHHETWVYHFGERSEAILPYLFPPYVYSMKIFTGAIAFGFVAALLLGIVTMLLPACFRRVLIRLSQLLETIPELLFAFGLQLFIVYIYKQTGVLLFHYANYEREIVLLPTFTLSILPMISFYRILLFYMKEEQRKEYVEFARSKGIRSFALILNHILRNLLPYLYQHGKIIIWSTLSSLLVVEYIFNIHGLTAFLLEDFRPIVIAVALTFLFTPFYILFYVFQEWEQKEEFKPISVGPVFMPSWSIRSAIAQLNGKSVIRTAMKWIKSMLRYLKNKKVLGGLLFLVGFSLYSFIYSALKNNELTQKRFLYGEDGKISDIPPHPPSSEFLLGSDQFGFSIADKIVFGAKYTILFAAGIAVLRVIVGFLLAIPYAYFLHGKWKRVIDHMVNVLYFLPLSILAYLLLKPVLWGFKGDWPLGYHERMLYEIILLALLAVPLVMTAIGNEMKLILQREYVTNSHVLGGRGVHVFRKHVLPEIASRFGILFGRQYIQVLLLFVHLGLFQLFFGGTFVNPPDPPMSVSFEWSGLLGDAKNLLITGPYWMIIPVLGAFMVIILTMQFIVEGIEEVQAVHYQKTRKENKKEANRTYSLRKSNDESFLFYNKSGTDGD</sequence>
<feature type="transmembrane region" description="Helical" evidence="6">
    <location>
        <begin position="251"/>
        <end position="271"/>
    </location>
</feature>
<comment type="subcellular location">
    <subcellularLocation>
        <location evidence="6">Cell membrane</location>
        <topology evidence="6">Multi-pass membrane protein</topology>
    </subcellularLocation>
    <subcellularLocation>
        <location evidence="1">Membrane</location>
        <topology evidence="1">Multi-pass membrane protein</topology>
    </subcellularLocation>
</comment>
<dbReference type="InterPro" id="IPR000515">
    <property type="entry name" value="MetI-like"/>
</dbReference>
<evidence type="ECO:0000256" key="4">
    <source>
        <dbReference type="ARBA" id="ARBA00022989"/>
    </source>
</evidence>
<feature type="transmembrane region" description="Helical" evidence="6">
    <location>
        <begin position="538"/>
        <end position="560"/>
    </location>
</feature>
<evidence type="ECO:0000259" key="7">
    <source>
        <dbReference type="PROSITE" id="PS50928"/>
    </source>
</evidence>
<dbReference type="SUPFAM" id="SSF161098">
    <property type="entry name" value="MetI-like"/>
    <property type="match status" value="2"/>
</dbReference>
<keyword evidence="5 6" id="KW-0472">Membrane</keyword>
<dbReference type="CDD" id="cd06261">
    <property type="entry name" value="TM_PBP2"/>
    <property type="match status" value="2"/>
</dbReference>
<comment type="similarity">
    <text evidence="6">Belongs to the binding-protein-dependent transport system permease family.</text>
</comment>
<gene>
    <name evidence="8" type="ORF">MUN89_20665</name>
</gene>
<keyword evidence="3 6" id="KW-0812">Transmembrane</keyword>
<keyword evidence="9" id="KW-1185">Reference proteome</keyword>
<feature type="transmembrane region" description="Helical" evidence="6">
    <location>
        <begin position="154"/>
        <end position="174"/>
    </location>
</feature>
<feature type="transmembrane region" description="Helical" evidence="6">
    <location>
        <begin position="123"/>
        <end position="148"/>
    </location>
</feature>
<evidence type="ECO:0000256" key="2">
    <source>
        <dbReference type="ARBA" id="ARBA00022448"/>
    </source>
</evidence>
<feature type="transmembrane region" description="Helical" evidence="6">
    <location>
        <begin position="219"/>
        <end position="245"/>
    </location>
</feature>
<keyword evidence="4 6" id="KW-1133">Transmembrane helix</keyword>
<proteinExistence type="inferred from homology"/>
<feature type="transmembrane region" description="Helical" evidence="6">
    <location>
        <begin position="400"/>
        <end position="424"/>
    </location>
</feature>
<reference evidence="8 9" key="1">
    <citation type="submission" date="2022-04" db="EMBL/GenBank/DDBJ databases">
        <title>Halobacillus sp. isolated from saltern.</title>
        <authorList>
            <person name="Won M."/>
            <person name="Lee C.-M."/>
            <person name="Woen H.-Y."/>
            <person name="Kwon S.-W."/>
        </authorList>
    </citation>
    <scope>NUCLEOTIDE SEQUENCE [LARGE SCALE GENOMIC DNA]</scope>
    <source>
        <strain evidence="8 9">SSBR10-3</strain>
    </source>
</reference>
<name>A0ABY4EII0_9BACI</name>
<dbReference type="PANTHER" id="PTHR43839:SF3">
    <property type="entry name" value="OLIGOPEPTIDE ABC TRANSPORTER, PERMEASE PROTEIN"/>
    <property type="match status" value="1"/>
</dbReference>
<dbReference type="InterPro" id="IPR035906">
    <property type="entry name" value="MetI-like_sf"/>
</dbReference>
<feature type="transmembrane region" description="Helical" evidence="6">
    <location>
        <begin position="80"/>
        <end position="102"/>
    </location>
</feature>
<evidence type="ECO:0000313" key="8">
    <source>
        <dbReference type="EMBL" id="UOQ44235.1"/>
    </source>
</evidence>
<dbReference type="RefSeq" id="WP_244710030.1">
    <property type="nucleotide sequence ID" value="NZ_CP095073.1"/>
</dbReference>
<feature type="transmembrane region" description="Helical" evidence="6">
    <location>
        <begin position="7"/>
        <end position="27"/>
    </location>
</feature>
<feature type="transmembrane region" description="Helical" evidence="6">
    <location>
        <begin position="589"/>
        <end position="610"/>
    </location>
</feature>
<organism evidence="8 9">
    <name type="scientific">Halobacillus salinarum</name>
    <dbReference type="NCBI Taxonomy" id="2932257"/>
    <lineage>
        <taxon>Bacteria</taxon>
        <taxon>Bacillati</taxon>
        <taxon>Bacillota</taxon>
        <taxon>Bacilli</taxon>
        <taxon>Bacillales</taxon>
        <taxon>Bacillaceae</taxon>
        <taxon>Halobacillus</taxon>
    </lineage>
</organism>